<protein>
    <submittedName>
        <fullName evidence="1">Uncharacterized protein</fullName>
    </submittedName>
</protein>
<sequence length="374" mass="42060">MVLPLSRFGRTWFFQRSPSMTQLTYLDLNRMQTVDSLPLRGANTSMIDMEKVVTHVREALRRGRYRGTDNPDRYLEEHGCVAWDNGELLPTLAGILCFGHAPQAVLPKAVVDLGHYRGTDALSYEVIHLEKDISGTLPDQLVRVEAYLWNNTHHGMTLAPGSLQRIEMHEYPLAVIRELIVNMLAHRDYTNFHAASRVFLFRNRVEWISPGGLPENVTVEKILSTQNARNPRVLAILYEGGYVEAIGQGLKTVVADLKRSEMATPQFDDTGSAFHVTVFGKAIDITAGIGVFANLSGSQRRILAFMRTRITAPAREVHRLFPARAERTTQRDLREMVELGFLTTSGHARSLEYHLTDEVSATSSFNAEDLAKEE</sequence>
<dbReference type="PANTHER" id="PTHR30595:SF6">
    <property type="entry name" value="SCHLAFEN ALBA-2 DOMAIN-CONTAINING PROTEIN"/>
    <property type="match status" value="1"/>
</dbReference>
<dbReference type="Gene3D" id="3.30.565.60">
    <property type="match status" value="1"/>
</dbReference>
<dbReference type="EMBL" id="RSAS01000905">
    <property type="protein sequence ID" value="RRR65862.1"/>
    <property type="molecule type" value="Genomic_DNA"/>
</dbReference>
<reference evidence="1 2" key="1">
    <citation type="submission" date="2018-12" db="EMBL/GenBank/DDBJ databases">
        <title>Genome Sequence of Candidatus Viridilinea halotolerans isolated from saline sulfide-rich spring.</title>
        <authorList>
            <person name="Grouzdev D.S."/>
            <person name="Burganskaya E.I."/>
            <person name="Krutkina M.S."/>
            <person name="Sukhacheva M.V."/>
            <person name="Gorlenko V.M."/>
        </authorList>
    </citation>
    <scope>NUCLEOTIDE SEQUENCE [LARGE SCALE GENOMIC DNA]</scope>
    <source>
        <strain evidence="1">Chok-6</strain>
    </source>
</reference>
<evidence type="ECO:0000313" key="1">
    <source>
        <dbReference type="EMBL" id="RRR65862.1"/>
    </source>
</evidence>
<name>A0A426TR50_9CHLR</name>
<gene>
    <name evidence="1" type="ORF">EI684_21910</name>
</gene>
<dbReference type="AlphaFoldDB" id="A0A426TR50"/>
<dbReference type="InterPro" id="IPR038475">
    <property type="entry name" value="RecG_C_sf"/>
</dbReference>
<comment type="caution">
    <text evidence="1">The sequence shown here is derived from an EMBL/GenBank/DDBJ whole genome shotgun (WGS) entry which is preliminary data.</text>
</comment>
<accession>A0A426TR50</accession>
<proteinExistence type="predicted"/>
<dbReference type="Pfam" id="PF13749">
    <property type="entry name" value="HATPase_c_4"/>
    <property type="match status" value="1"/>
</dbReference>
<dbReference type="Proteomes" id="UP000280307">
    <property type="component" value="Unassembled WGS sequence"/>
</dbReference>
<dbReference type="PANTHER" id="PTHR30595">
    <property type="entry name" value="GLPR-RELATED TRANSCRIPTIONAL REPRESSOR"/>
    <property type="match status" value="1"/>
</dbReference>
<organism evidence="1 2">
    <name type="scientific">Candidatus Viridilinea halotolerans</name>
    <dbReference type="NCBI Taxonomy" id="2491704"/>
    <lineage>
        <taxon>Bacteria</taxon>
        <taxon>Bacillati</taxon>
        <taxon>Chloroflexota</taxon>
        <taxon>Chloroflexia</taxon>
        <taxon>Chloroflexales</taxon>
        <taxon>Chloroflexineae</taxon>
        <taxon>Oscillochloridaceae</taxon>
        <taxon>Candidatus Viridilinea</taxon>
    </lineage>
</organism>
<evidence type="ECO:0000313" key="2">
    <source>
        <dbReference type="Proteomes" id="UP000280307"/>
    </source>
</evidence>